<dbReference type="SUPFAM" id="SSF102114">
    <property type="entry name" value="Radical SAM enzymes"/>
    <property type="match status" value="1"/>
</dbReference>
<evidence type="ECO:0000256" key="1">
    <source>
        <dbReference type="ARBA" id="ARBA00004496"/>
    </source>
</evidence>
<evidence type="ECO:0000256" key="8">
    <source>
        <dbReference type="ARBA" id="ARBA00022691"/>
    </source>
</evidence>
<feature type="domain" description="Radical SAM core" evidence="14">
    <location>
        <begin position="107"/>
        <end position="338"/>
    </location>
</feature>
<evidence type="ECO:0000256" key="13">
    <source>
        <dbReference type="HAMAP-Rule" id="MF_01849"/>
    </source>
</evidence>
<dbReference type="InterPro" id="IPR058240">
    <property type="entry name" value="rSAM_sf"/>
</dbReference>
<dbReference type="Gene3D" id="1.10.150.530">
    <property type="match status" value="1"/>
</dbReference>
<dbReference type="PROSITE" id="PS51918">
    <property type="entry name" value="RADICAL_SAM"/>
    <property type="match status" value="1"/>
</dbReference>
<evidence type="ECO:0000256" key="5">
    <source>
        <dbReference type="ARBA" id="ARBA00022552"/>
    </source>
</evidence>
<dbReference type="EMBL" id="CP018799">
    <property type="protein sequence ID" value="ATX78715.1"/>
    <property type="molecule type" value="Genomic_DNA"/>
</dbReference>
<dbReference type="SFLD" id="SFLDF00275">
    <property type="entry name" value="adenosine_C2_methyltransferase"/>
    <property type="match status" value="1"/>
</dbReference>
<dbReference type="InterPro" id="IPR004383">
    <property type="entry name" value="rRNA_lsu_MTrfase_RlmN/Cfr"/>
</dbReference>
<dbReference type="PIRSF" id="PIRSF006004">
    <property type="entry name" value="CHP00048"/>
    <property type="match status" value="1"/>
</dbReference>
<dbReference type="SFLD" id="SFLDS00029">
    <property type="entry name" value="Radical_SAM"/>
    <property type="match status" value="1"/>
</dbReference>
<feature type="active site" description="S-methylcysteine intermediate" evidence="13">
    <location>
        <position position="343"/>
    </location>
</feature>
<feature type="binding site" evidence="13">
    <location>
        <begin position="168"/>
        <end position="169"/>
    </location>
    <ligand>
        <name>S-adenosyl-L-methionine</name>
        <dbReference type="ChEBI" id="CHEBI:59789"/>
    </ligand>
</feature>
<comment type="cofactor">
    <cofactor evidence="13">
        <name>[4Fe-4S] cluster</name>
        <dbReference type="ChEBI" id="CHEBI:49883"/>
    </cofactor>
    <text evidence="13">Binds 1 [4Fe-4S] cluster. The cluster is coordinated with 3 cysteines and an exchangeable S-adenosyl-L-methionine.</text>
</comment>
<keyword evidence="7 13" id="KW-0808">Transferase</keyword>
<sequence length="361" mass="39736">MRFFIAMTEKNLPPLIGMSHEQLVQLCHDAGAKPVHAERIIASLFRHYNSDITAIPELPTVLRNYLAEHATTFEPECTALQQAEDGTRKLLLKMADGKEVETVLIQGPGRLTQCISTQVGCAVGCTFCLTATAGLTRNLSTAEMVAQVMMGQKIGNRQVRNLVLMGMGEPFHNYDEVAKFVRIASDPKGMAFSPNRITLSTSGLVPGIYKMIEDKLPCNLAVSLNATTDEVRDRVIPINRKYPILELLHAIRDYIKARGNKRVLIEYVLLAGVNDSIEDAKRLCQLVDGMGCTVNLLPFNAFPGSAFKSPSDTAVSTFRDILVEANIIAVVRSSRGRDISAACGQLKTEVLKKRLRTPHSR</sequence>
<dbReference type="NCBIfam" id="TIGR00048">
    <property type="entry name" value="rRNA_mod_RlmN"/>
    <property type="match status" value="1"/>
</dbReference>
<dbReference type="GO" id="GO:0002935">
    <property type="term" value="F:tRNA (adenine(37)-C2)-methyltransferase activity"/>
    <property type="evidence" value="ECO:0007669"/>
    <property type="project" value="UniProtKB-UniRule"/>
</dbReference>
<dbReference type="KEGG" id="maes:Ga0123461_0263"/>
<keyword evidence="5 13" id="KW-0698">rRNA processing</keyword>
<evidence type="ECO:0000313" key="15">
    <source>
        <dbReference type="EMBL" id="ATX78715.1"/>
    </source>
</evidence>
<keyword evidence="3 13" id="KW-0004">4Fe-4S</keyword>
<dbReference type="InterPro" id="IPR007197">
    <property type="entry name" value="rSAM"/>
</dbReference>
<dbReference type="Proteomes" id="UP000231701">
    <property type="component" value="Chromosome"/>
</dbReference>
<evidence type="ECO:0000256" key="11">
    <source>
        <dbReference type="ARBA" id="ARBA00023014"/>
    </source>
</evidence>
<dbReference type="GO" id="GO:0019843">
    <property type="term" value="F:rRNA binding"/>
    <property type="evidence" value="ECO:0007669"/>
    <property type="project" value="UniProtKB-UniRule"/>
</dbReference>
<feature type="binding site" evidence="13">
    <location>
        <position position="200"/>
    </location>
    <ligand>
        <name>S-adenosyl-L-methionine</name>
        <dbReference type="ChEBI" id="CHEBI:59789"/>
    </ligand>
</feature>
<dbReference type="Gene3D" id="3.20.20.70">
    <property type="entry name" value="Aldolase class I"/>
    <property type="match status" value="1"/>
</dbReference>
<dbReference type="GO" id="GO:0005737">
    <property type="term" value="C:cytoplasm"/>
    <property type="evidence" value="ECO:0007669"/>
    <property type="project" value="UniProtKB-SubCell"/>
</dbReference>
<evidence type="ECO:0000256" key="10">
    <source>
        <dbReference type="ARBA" id="ARBA00023004"/>
    </source>
</evidence>
<evidence type="ECO:0000256" key="12">
    <source>
        <dbReference type="ARBA" id="ARBA00023157"/>
    </source>
</evidence>
<proteinExistence type="inferred from homology"/>
<dbReference type="GO" id="GO:0070040">
    <property type="term" value="F:rRNA (adenine(2503)-C2-)-methyltransferase activity"/>
    <property type="evidence" value="ECO:0007669"/>
    <property type="project" value="UniProtKB-UniRule"/>
</dbReference>
<dbReference type="GO" id="GO:0000049">
    <property type="term" value="F:tRNA binding"/>
    <property type="evidence" value="ECO:0007669"/>
    <property type="project" value="UniProtKB-UniRule"/>
</dbReference>
<comment type="subcellular location">
    <subcellularLocation>
        <location evidence="1 13">Cytoplasm</location>
    </subcellularLocation>
</comment>
<feature type="binding site" evidence="13">
    <location>
        <position position="121"/>
    </location>
    <ligand>
        <name>[4Fe-4S] cluster</name>
        <dbReference type="ChEBI" id="CHEBI:49883"/>
        <note>4Fe-4S-S-AdoMet</note>
    </ligand>
</feature>
<keyword evidence="13" id="KW-0819">tRNA processing</keyword>
<dbReference type="GO" id="GO:0070475">
    <property type="term" value="P:rRNA base methylation"/>
    <property type="evidence" value="ECO:0007669"/>
    <property type="project" value="UniProtKB-UniRule"/>
</dbReference>
<accession>A0A2K8KV81</accession>
<keyword evidence="11 13" id="KW-0411">Iron-sulfur</keyword>
<evidence type="ECO:0000313" key="16">
    <source>
        <dbReference type="Proteomes" id="UP000231701"/>
    </source>
</evidence>
<name>A0A2K8KV81_MARES</name>
<dbReference type="GO" id="GO:0051539">
    <property type="term" value="F:4 iron, 4 sulfur cluster binding"/>
    <property type="evidence" value="ECO:0007669"/>
    <property type="project" value="UniProtKB-UniRule"/>
</dbReference>
<evidence type="ECO:0000256" key="2">
    <source>
        <dbReference type="ARBA" id="ARBA00007544"/>
    </source>
</evidence>
<dbReference type="PANTHER" id="PTHR30544:SF9">
    <property type="entry name" value="RADICAL SAM SUPERFAMILY PROTEIN"/>
    <property type="match status" value="1"/>
</dbReference>
<keyword evidence="9 13" id="KW-0479">Metal-binding</keyword>
<dbReference type="FunFam" id="3.20.20.70:FF:000014">
    <property type="entry name" value="Probable dual-specificity RNA methyltransferase RlmN"/>
    <property type="match status" value="1"/>
</dbReference>
<feature type="binding site" evidence="13">
    <location>
        <position position="128"/>
    </location>
    <ligand>
        <name>[4Fe-4S] cluster</name>
        <dbReference type="ChEBI" id="CHEBI:49883"/>
        <note>4Fe-4S-S-AdoMet</note>
    </ligand>
</feature>
<organism evidence="15 16">
    <name type="scientific">Mariprofundus aestuarium</name>
    <dbReference type="NCBI Taxonomy" id="1921086"/>
    <lineage>
        <taxon>Bacteria</taxon>
        <taxon>Pseudomonadati</taxon>
        <taxon>Pseudomonadota</taxon>
        <taxon>Candidatius Mariprofundia</taxon>
        <taxon>Mariprofundales</taxon>
        <taxon>Mariprofundaceae</taxon>
        <taxon>Mariprofundus</taxon>
    </lineage>
</organism>
<evidence type="ECO:0000256" key="4">
    <source>
        <dbReference type="ARBA" id="ARBA00022490"/>
    </source>
</evidence>
<dbReference type="GO" id="GO:0046872">
    <property type="term" value="F:metal ion binding"/>
    <property type="evidence" value="ECO:0007669"/>
    <property type="project" value="UniProtKB-KW"/>
</dbReference>
<evidence type="ECO:0000256" key="9">
    <source>
        <dbReference type="ARBA" id="ARBA00022723"/>
    </source>
</evidence>
<dbReference type="HAMAP" id="MF_01849">
    <property type="entry name" value="RNA_methyltr_RlmN"/>
    <property type="match status" value="1"/>
</dbReference>
<dbReference type="InterPro" id="IPR027492">
    <property type="entry name" value="RNA_MTrfase_RlmN"/>
</dbReference>
<comment type="similarity">
    <text evidence="2 13">Belongs to the radical SAM superfamily. RlmN family.</text>
</comment>
<dbReference type="InterPro" id="IPR013785">
    <property type="entry name" value="Aldolase_TIM"/>
</dbReference>
<comment type="catalytic activity">
    <reaction evidence="13">
        <text>adenosine(2503) in 23S rRNA + 2 reduced [2Fe-2S]-[ferredoxin] + 2 S-adenosyl-L-methionine = 2-methyladenosine(2503) in 23S rRNA + 5'-deoxyadenosine + L-methionine + 2 oxidized [2Fe-2S]-[ferredoxin] + S-adenosyl-L-homocysteine</text>
        <dbReference type="Rhea" id="RHEA:42916"/>
        <dbReference type="Rhea" id="RHEA-COMP:10000"/>
        <dbReference type="Rhea" id="RHEA-COMP:10001"/>
        <dbReference type="Rhea" id="RHEA-COMP:10152"/>
        <dbReference type="Rhea" id="RHEA-COMP:10282"/>
        <dbReference type="ChEBI" id="CHEBI:17319"/>
        <dbReference type="ChEBI" id="CHEBI:33737"/>
        <dbReference type="ChEBI" id="CHEBI:33738"/>
        <dbReference type="ChEBI" id="CHEBI:57844"/>
        <dbReference type="ChEBI" id="CHEBI:57856"/>
        <dbReference type="ChEBI" id="CHEBI:59789"/>
        <dbReference type="ChEBI" id="CHEBI:74411"/>
        <dbReference type="ChEBI" id="CHEBI:74497"/>
        <dbReference type="EC" id="2.1.1.192"/>
    </reaction>
</comment>
<dbReference type="EC" id="2.1.1.192" evidence="13"/>
<evidence type="ECO:0000256" key="6">
    <source>
        <dbReference type="ARBA" id="ARBA00022603"/>
    </source>
</evidence>
<keyword evidence="10 13" id="KW-0408">Iron</keyword>
<protein>
    <recommendedName>
        <fullName evidence="13">Dual-specificity RNA methyltransferase RlmN</fullName>
        <ecNumber evidence="13">2.1.1.192</ecNumber>
    </recommendedName>
    <alternativeName>
        <fullName evidence="13">23S rRNA (adenine(2503)-C(2))-methyltransferase</fullName>
    </alternativeName>
    <alternativeName>
        <fullName evidence="13">23S rRNA m2A2503 methyltransferase</fullName>
    </alternativeName>
    <alternativeName>
        <fullName evidence="13">Ribosomal RNA large subunit methyltransferase N</fullName>
    </alternativeName>
    <alternativeName>
        <fullName evidence="13">tRNA (adenine(37)-C(2))-methyltransferase</fullName>
    </alternativeName>
    <alternativeName>
        <fullName evidence="13">tRNA m2A37 methyltransferase</fullName>
    </alternativeName>
</protein>
<dbReference type="CDD" id="cd01335">
    <property type="entry name" value="Radical_SAM"/>
    <property type="match status" value="1"/>
</dbReference>
<evidence type="ECO:0000256" key="7">
    <source>
        <dbReference type="ARBA" id="ARBA00022679"/>
    </source>
</evidence>
<reference evidence="15 16" key="1">
    <citation type="submission" date="2016-12" db="EMBL/GenBank/DDBJ databases">
        <title>Isolation and genomic insights into novel planktonic Zetaproteobacteria from stratified waters of the Chesapeake Bay.</title>
        <authorList>
            <person name="McAllister S.M."/>
            <person name="Kato S."/>
            <person name="Chan C.S."/>
            <person name="Chiu B.K."/>
            <person name="Field E.K."/>
        </authorList>
    </citation>
    <scope>NUCLEOTIDE SEQUENCE [LARGE SCALE GENOMIC DNA]</scope>
    <source>
        <strain evidence="15 16">CP-5</strain>
    </source>
</reference>
<keyword evidence="12 13" id="KW-1015">Disulfide bond</keyword>
<keyword evidence="6 13" id="KW-0489">Methyltransferase</keyword>
<gene>
    <name evidence="13" type="primary">rlmN</name>
    <name evidence="15" type="ORF">Ga0123461_0263</name>
</gene>
<keyword evidence="4 13" id="KW-0963">Cytoplasm</keyword>
<dbReference type="AlphaFoldDB" id="A0A2K8KV81"/>
<feature type="binding site" evidence="13">
    <location>
        <begin position="223"/>
        <end position="225"/>
    </location>
    <ligand>
        <name>S-adenosyl-L-methionine</name>
        <dbReference type="ChEBI" id="CHEBI:59789"/>
    </ligand>
</feature>
<dbReference type="PANTHER" id="PTHR30544">
    <property type="entry name" value="23S RRNA METHYLTRANSFERASE"/>
    <property type="match status" value="1"/>
</dbReference>
<feature type="active site" description="Proton acceptor" evidence="13">
    <location>
        <position position="101"/>
    </location>
</feature>
<feature type="binding site" evidence="13">
    <location>
        <position position="125"/>
    </location>
    <ligand>
        <name>[4Fe-4S] cluster</name>
        <dbReference type="ChEBI" id="CHEBI:49883"/>
        <note>4Fe-4S-S-AdoMet</note>
    </ligand>
</feature>
<evidence type="ECO:0000256" key="3">
    <source>
        <dbReference type="ARBA" id="ARBA00022485"/>
    </source>
</evidence>
<comment type="catalytic activity">
    <reaction evidence="13">
        <text>adenosine(37) in tRNA + 2 reduced [2Fe-2S]-[ferredoxin] + 2 S-adenosyl-L-methionine = 2-methyladenosine(37) in tRNA + 5'-deoxyadenosine + L-methionine + 2 oxidized [2Fe-2S]-[ferredoxin] + S-adenosyl-L-homocysteine</text>
        <dbReference type="Rhea" id="RHEA:43332"/>
        <dbReference type="Rhea" id="RHEA-COMP:10000"/>
        <dbReference type="Rhea" id="RHEA-COMP:10001"/>
        <dbReference type="Rhea" id="RHEA-COMP:10162"/>
        <dbReference type="Rhea" id="RHEA-COMP:10485"/>
        <dbReference type="ChEBI" id="CHEBI:17319"/>
        <dbReference type="ChEBI" id="CHEBI:33737"/>
        <dbReference type="ChEBI" id="CHEBI:33738"/>
        <dbReference type="ChEBI" id="CHEBI:57844"/>
        <dbReference type="ChEBI" id="CHEBI:57856"/>
        <dbReference type="ChEBI" id="CHEBI:59789"/>
        <dbReference type="ChEBI" id="CHEBI:74411"/>
        <dbReference type="ChEBI" id="CHEBI:74497"/>
        <dbReference type="EC" id="2.1.1.192"/>
    </reaction>
</comment>
<keyword evidence="8 13" id="KW-0949">S-adenosyl-L-methionine</keyword>
<dbReference type="InterPro" id="IPR040072">
    <property type="entry name" value="Methyltransferase_A"/>
</dbReference>
<comment type="miscellaneous">
    <text evidence="13">Reaction proceeds by a ping-pong mechanism involving intermediate methylation of a conserved cysteine residue.</text>
</comment>
<dbReference type="SFLD" id="SFLDG01062">
    <property type="entry name" value="methyltransferase_(Class_A)"/>
    <property type="match status" value="1"/>
</dbReference>
<keyword evidence="16" id="KW-1185">Reference proteome</keyword>
<comment type="caution">
    <text evidence="13">Lacks conserved residue(s) required for the propagation of feature annotation.</text>
</comment>
<comment type="function">
    <text evidence="13">Specifically methylates position 2 of adenine 2503 in 23S rRNA and position 2 of adenine 37 in tRNAs. m2A2503 modification seems to play a crucial role in the proofreading step occurring at the peptidyl transferase center and thus would serve to optimize ribosomal fidelity.</text>
</comment>
<feature type="binding site" evidence="13">
    <location>
        <position position="300"/>
    </location>
    <ligand>
        <name>S-adenosyl-L-methionine</name>
        <dbReference type="ChEBI" id="CHEBI:59789"/>
    </ligand>
</feature>
<dbReference type="GO" id="GO:0030488">
    <property type="term" value="P:tRNA methylation"/>
    <property type="evidence" value="ECO:0007669"/>
    <property type="project" value="UniProtKB-UniRule"/>
</dbReference>
<evidence type="ECO:0000259" key="14">
    <source>
        <dbReference type="PROSITE" id="PS51918"/>
    </source>
</evidence>
<dbReference type="Pfam" id="PF04055">
    <property type="entry name" value="Radical_SAM"/>
    <property type="match status" value="1"/>
</dbReference>